<evidence type="ECO:0000313" key="3">
    <source>
        <dbReference type="EMBL" id="HIS75700.1"/>
    </source>
</evidence>
<dbReference type="EMBL" id="DVJP01000022">
    <property type="protein sequence ID" value="HIS75700.1"/>
    <property type="molecule type" value="Genomic_DNA"/>
</dbReference>
<protein>
    <recommendedName>
        <fullName evidence="5">Lipoprotein</fullName>
    </recommendedName>
</protein>
<proteinExistence type="predicted"/>
<accession>A0A9D1FM40</accession>
<dbReference type="Proteomes" id="UP000824002">
    <property type="component" value="Unassembled WGS sequence"/>
</dbReference>
<evidence type="ECO:0008006" key="5">
    <source>
        <dbReference type="Google" id="ProtNLM"/>
    </source>
</evidence>
<feature type="compositionally biased region" description="Basic and acidic residues" evidence="1">
    <location>
        <begin position="49"/>
        <end position="64"/>
    </location>
</feature>
<name>A0A9D1FM40_9FIRM</name>
<gene>
    <name evidence="3" type="ORF">IAB51_02720</name>
</gene>
<dbReference type="AlphaFoldDB" id="A0A9D1FM40"/>
<evidence type="ECO:0000313" key="4">
    <source>
        <dbReference type="Proteomes" id="UP000824002"/>
    </source>
</evidence>
<feature type="chain" id="PRO_5038481894" description="Lipoprotein" evidence="2">
    <location>
        <begin position="19"/>
        <end position="237"/>
    </location>
</feature>
<keyword evidence="2" id="KW-0732">Signal</keyword>
<feature type="signal peptide" evidence="2">
    <location>
        <begin position="1"/>
        <end position="18"/>
    </location>
</feature>
<dbReference type="PROSITE" id="PS51257">
    <property type="entry name" value="PROKAR_LIPOPROTEIN"/>
    <property type="match status" value="1"/>
</dbReference>
<reference evidence="3" key="1">
    <citation type="submission" date="2020-10" db="EMBL/GenBank/DDBJ databases">
        <authorList>
            <person name="Gilroy R."/>
        </authorList>
    </citation>
    <scope>NUCLEOTIDE SEQUENCE</scope>
    <source>
        <strain evidence="3">CHK199-13235</strain>
    </source>
</reference>
<feature type="region of interest" description="Disordered" evidence="1">
    <location>
        <begin position="24"/>
        <end position="64"/>
    </location>
</feature>
<comment type="caution">
    <text evidence="3">The sequence shown here is derived from an EMBL/GenBank/DDBJ whole genome shotgun (WGS) entry which is preliminary data.</text>
</comment>
<evidence type="ECO:0000256" key="2">
    <source>
        <dbReference type="SAM" id="SignalP"/>
    </source>
</evidence>
<evidence type="ECO:0000256" key="1">
    <source>
        <dbReference type="SAM" id="MobiDB-lite"/>
    </source>
</evidence>
<sequence length="237" mass="26407">MKRMISILLCAAMLGGFAGCGRIGGPETPSEESSAEISEETAWEESLQEDSHEESTRQEPSKAVRLPDFDQQDFERYFADFACFFHQPAETPAELPTDYYMGYFLVYESWQRGTAAGNSYEQDSNLLYLIPEEEISAAAEALLGIENFDPETVTEWPFGKNPPDGFQLYSMESSLPYFEVVSQTVSCQEDIVTVQAVLETGMGNEGETPPSASLIYEFQRIPTDSGETYRLLSIGEA</sequence>
<feature type="compositionally biased region" description="Acidic residues" evidence="1">
    <location>
        <begin position="29"/>
        <end position="48"/>
    </location>
</feature>
<reference evidence="3" key="2">
    <citation type="journal article" date="2021" name="PeerJ">
        <title>Extensive microbial diversity within the chicken gut microbiome revealed by metagenomics and culture.</title>
        <authorList>
            <person name="Gilroy R."/>
            <person name="Ravi A."/>
            <person name="Getino M."/>
            <person name="Pursley I."/>
            <person name="Horton D.L."/>
            <person name="Alikhan N.F."/>
            <person name="Baker D."/>
            <person name="Gharbi K."/>
            <person name="Hall N."/>
            <person name="Watson M."/>
            <person name="Adriaenssens E.M."/>
            <person name="Foster-Nyarko E."/>
            <person name="Jarju S."/>
            <person name="Secka A."/>
            <person name="Antonio M."/>
            <person name="Oren A."/>
            <person name="Chaudhuri R.R."/>
            <person name="La Ragione R."/>
            <person name="Hildebrand F."/>
            <person name="Pallen M.J."/>
        </authorList>
    </citation>
    <scope>NUCLEOTIDE SEQUENCE</scope>
    <source>
        <strain evidence="3">CHK199-13235</strain>
    </source>
</reference>
<organism evidence="3 4">
    <name type="scientific">Candidatus Merdivicinus excrementipullorum</name>
    <dbReference type="NCBI Taxonomy" id="2840867"/>
    <lineage>
        <taxon>Bacteria</taxon>
        <taxon>Bacillati</taxon>
        <taxon>Bacillota</taxon>
        <taxon>Clostridia</taxon>
        <taxon>Eubacteriales</taxon>
        <taxon>Oscillospiraceae</taxon>
        <taxon>Oscillospiraceae incertae sedis</taxon>
        <taxon>Candidatus Merdivicinus</taxon>
    </lineage>
</organism>